<gene>
    <name evidence="1" type="ORF">ACH5RR_000406</name>
</gene>
<reference evidence="1 2" key="1">
    <citation type="submission" date="2024-11" db="EMBL/GenBank/DDBJ databases">
        <title>A near-complete genome assembly of Cinchona calisaya.</title>
        <authorList>
            <person name="Lian D.C."/>
            <person name="Zhao X.W."/>
            <person name="Wei L."/>
        </authorList>
    </citation>
    <scope>NUCLEOTIDE SEQUENCE [LARGE SCALE GENOMIC DNA]</scope>
    <source>
        <tissue evidence="1">Nenye</tissue>
    </source>
</reference>
<keyword evidence="2" id="KW-1185">Reference proteome</keyword>
<sequence length="343" mass="39553">MLVHSHVFSDFRSSFNERRKGGGIGPPMFFTGAIFHCYFATSSLNLRLPPGLENPRRVIICSRLWLNGTRRQLTFRSEKLFSHSVSLTTLVEKLMRFVYLHFAGKTKVGNRKKLSCETENIHGQNWQTIWYVCKASVNVIRKPSFFREYLLKSKGGLLIQQYKFQSHGLFVDMKGRNCFVMYLRHDFPGKPLDSCRGLYLFHIPYGRHLLCSQQGKRTDDLRALHLVNPITMQIEVLSSLGDEWVQHCQLAYIRQTRQYMVVCIFNNYGTINGLVLTLGVDLSWRKLNFQLVGGISNGLLHATLVIVGEAAYISQSGNRHLFGVQVTRLKYVWFISKTINKHQ</sequence>
<proteinExistence type="predicted"/>
<dbReference type="AlphaFoldDB" id="A0ABD3B0J1"/>
<dbReference type="Proteomes" id="UP001630127">
    <property type="component" value="Unassembled WGS sequence"/>
</dbReference>
<evidence type="ECO:0000313" key="2">
    <source>
        <dbReference type="Proteomes" id="UP001630127"/>
    </source>
</evidence>
<protein>
    <submittedName>
        <fullName evidence="1">Uncharacterized protein</fullName>
    </submittedName>
</protein>
<name>A0ABD3B0J1_9GENT</name>
<organism evidence="1 2">
    <name type="scientific">Cinchona calisaya</name>
    <dbReference type="NCBI Taxonomy" id="153742"/>
    <lineage>
        <taxon>Eukaryota</taxon>
        <taxon>Viridiplantae</taxon>
        <taxon>Streptophyta</taxon>
        <taxon>Embryophyta</taxon>
        <taxon>Tracheophyta</taxon>
        <taxon>Spermatophyta</taxon>
        <taxon>Magnoliopsida</taxon>
        <taxon>eudicotyledons</taxon>
        <taxon>Gunneridae</taxon>
        <taxon>Pentapetalae</taxon>
        <taxon>asterids</taxon>
        <taxon>lamiids</taxon>
        <taxon>Gentianales</taxon>
        <taxon>Rubiaceae</taxon>
        <taxon>Cinchonoideae</taxon>
        <taxon>Cinchoneae</taxon>
        <taxon>Cinchona</taxon>
    </lineage>
</organism>
<comment type="caution">
    <text evidence="1">The sequence shown here is derived from an EMBL/GenBank/DDBJ whole genome shotgun (WGS) entry which is preliminary data.</text>
</comment>
<dbReference type="EMBL" id="JBJUIK010000001">
    <property type="protein sequence ID" value="KAL3537040.1"/>
    <property type="molecule type" value="Genomic_DNA"/>
</dbReference>
<accession>A0ABD3B0J1</accession>
<evidence type="ECO:0000313" key="1">
    <source>
        <dbReference type="EMBL" id="KAL3537040.1"/>
    </source>
</evidence>